<feature type="region of interest" description="Disordered" evidence="3">
    <location>
        <begin position="38"/>
        <end position="59"/>
    </location>
</feature>
<evidence type="ECO:0000313" key="5">
    <source>
        <dbReference type="EMBL" id="MCF4123034.1"/>
    </source>
</evidence>
<keyword evidence="2" id="KW-0408">Iron</keyword>
<keyword evidence="6" id="KW-1185">Reference proteome</keyword>
<comment type="caution">
    <text evidence="5">The sequence shown here is derived from an EMBL/GenBank/DDBJ whole genome shotgun (WGS) entry which is preliminary data.</text>
</comment>
<dbReference type="EMBL" id="JAKGSG010000053">
    <property type="protein sequence ID" value="MCF4123034.1"/>
    <property type="molecule type" value="Genomic_DNA"/>
</dbReference>
<evidence type="ECO:0000313" key="6">
    <source>
        <dbReference type="Proteomes" id="UP001165405"/>
    </source>
</evidence>
<feature type="domain" description="TauD/TfdA-like" evidence="4">
    <location>
        <begin position="8"/>
        <end position="112"/>
    </location>
</feature>
<dbReference type="InterPro" id="IPR042098">
    <property type="entry name" value="TauD-like_sf"/>
</dbReference>
<accession>A0AA41QGH3</accession>
<dbReference type="Gene3D" id="3.60.130.10">
    <property type="entry name" value="Clavaminate synthase-like"/>
    <property type="match status" value="2"/>
</dbReference>
<evidence type="ECO:0000256" key="2">
    <source>
        <dbReference type="ARBA" id="ARBA00023004"/>
    </source>
</evidence>
<proteinExistence type="predicted"/>
<sequence>MGHVAARVQDRGLVVLPQVTTSEFAMIVSGLGRIYPHPDGDADGRTTISPSGRRGEPGPGFTVQALGVHTDRSSLPVPPRFLGMHLVRHDASTGGFPLFADLELLTAGLSDTEIASLWIERQADGVRLPFRLGPSGGFRYRDDDHFRLAGPAVLVAEVRRRAARITQTVDWLRSGDAYVIDNHRVAHGRTRITDPSRVGVRILAYSPDQTEAEL</sequence>
<organism evidence="5 6">
    <name type="scientific">Antribacter soli</name>
    <dbReference type="NCBI Taxonomy" id="2910976"/>
    <lineage>
        <taxon>Bacteria</taxon>
        <taxon>Bacillati</taxon>
        <taxon>Actinomycetota</taxon>
        <taxon>Actinomycetes</taxon>
        <taxon>Micrococcales</taxon>
        <taxon>Promicromonosporaceae</taxon>
        <taxon>Antribacter</taxon>
    </lineage>
</organism>
<dbReference type="InterPro" id="IPR003819">
    <property type="entry name" value="TauD/TfdA-like"/>
</dbReference>
<evidence type="ECO:0000256" key="1">
    <source>
        <dbReference type="ARBA" id="ARBA00023002"/>
    </source>
</evidence>
<keyword evidence="1" id="KW-0560">Oxidoreductase</keyword>
<dbReference type="Pfam" id="PF02668">
    <property type="entry name" value="TauD"/>
    <property type="match status" value="1"/>
</dbReference>
<dbReference type="SUPFAM" id="SSF51197">
    <property type="entry name" value="Clavaminate synthase-like"/>
    <property type="match status" value="1"/>
</dbReference>
<evidence type="ECO:0000256" key="3">
    <source>
        <dbReference type="SAM" id="MobiDB-lite"/>
    </source>
</evidence>
<dbReference type="Proteomes" id="UP001165405">
    <property type="component" value="Unassembled WGS sequence"/>
</dbReference>
<keyword evidence="5" id="KW-0223">Dioxygenase</keyword>
<gene>
    <name evidence="5" type="ORF">L1785_18825</name>
</gene>
<reference evidence="5" key="1">
    <citation type="submission" date="2022-01" db="EMBL/GenBank/DDBJ databases">
        <title>Antribacter sp. nov., isolated from Guizhou of China.</title>
        <authorList>
            <person name="Chengliang C."/>
            <person name="Ya Z."/>
        </authorList>
    </citation>
    <scope>NUCLEOTIDE SEQUENCE</scope>
    <source>
        <strain evidence="5">KLBMP 9083</strain>
    </source>
</reference>
<dbReference type="AlphaFoldDB" id="A0AA41QGH3"/>
<protein>
    <submittedName>
        <fullName evidence="5">TauD/TfdA family dioxygenase</fullName>
    </submittedName>
</protein>
<name>A0AA41QGH3_9MICO</name>
<dbReference type="GO" id="GO:0051213">
    <property type="term" value="F:dioxygenase activity"/>
    <property type="evidence" value="ECO:0007669"/>
    <property type="project" value="UniProtKB-KW"/>
</dbReference>
<evidence type="ECO:0000259" key="4">
    <source>
        <dbReference type="Pfam" id="PF02668"/>
    </source>
</evidence>